<evidence type="ECO:0000313" key="1">
    <source>
        <dbReference type="EMBL" id="KAH9327479.1"/>
    </source>
</evidence>
<protein>
    <submittedName>
        <fullName evidence="1">Uncharacterized protein</fullName>
    </submittedName>
</protein>
<dbReference type="EMBL" id="JAHRHJ020000002">
    <property type="protein sequence ID" value="KAH9327479.1"/>
    <property type="molecule type" value="Genomic_DNA"/>
</dbReference>
<proteinExistence type="predicted"/>
<evidence type="ECO:0000313" key="2">
    <source>
        <dbReference type="Proteomes" id="UP000824469"/>
    </source>
</evidence>
<name>A0AA38GRW0_TAXCH</name>
<feature type="non-terminal residue" evidence="1">
    <location>
        <position position="68"/>
    </location>
</feature>
<gene>
    <name evidence="1" type="ORF">KI387_007657</name>
</gene>
<keyword evidence="2" id="KW-1185">Reference proteome</keyword>
<accession>A0AA38GRW0</accession>
<dbReference type="AlphaFoldDB" id="A0AA38GRW0"/>
<sequence>MWVAGMDDVLEVNVEVVLMDWEANGSAVEVIVVVGVEEVCVVKVVVILVGVGVGVVEVVLVAEVDGLT</sequence>
<dbReference type="Proteomes" id="UP000824469">
    <property type="component" value="Unassembled WGS sequence"/>
</dbReference>
<reference evidence="1 2" key="1">
    <citation type="journal article" date="2021" name="Nat. Plants">
        <title>The Taxus genome provides insights into paclitaxel biosynthesis.</title>
        <authorList>
            <person name="Xiong X."/>
            <person name="Gou J."/>
            <person name="Liao Q."/>
            <person name="Li Y."/>
            <person name="Zhou Q."/>
            <person name="Bi G."/>
            <person name="Li C."/>
            <person name="Du R."/>
            <person name="Wang X."/>
            <person name="Sun T."/>
            <person name="Guo L."/>
            <person name="Liang H."/>
            <person name="Lu P."/>
            <person name="Wu Y."/>
            <person name="Zhang Z."/>
            <person name="Ro D.K."/>
            <person name="Shang Y."/>
            <person name="Huang S."/>
            <person name="Yan J."/>
        </authorList>
    </citation>
    <scope>NUCLEOTIDE SEQUENCE [LARGE SCALE GENOMIC DNA]</scope>
    <source>
        <strain evidence="1">Ta-2019</strain>
    </source>
</reference>
<organism evidence="1 2">
    <name type="scientific">Taxus chinensis</name>
    <name type="common">Chinese yew</name>
    <name type="synonym">Taxus wallichiana var. chinensis</name>
    <dbReference type="NCBI Taxonomy" id="29808"/>
    <lineage>
        <taxon>Eukaryota</taxon>
        <taxon>Viridiplantae</taxon>
        <taxon>Streptophyta</taxon>
        <taxon>Embryophyta</taxon>
        <taxon>Tracheophyta</taxon>
        <taxon>Spermatophyta</taxon>
        <taxon>Pinopsida</taxon>
        <taxon>Pinidae</taxon>
        <taxon>Conifers II</taxon>
        <taxon>Cupressales</taxon>
        <taxon>Taxaceae</taxon>
        <taxon>Taxus</taxon>
    </lineage>
</organism>
<comment type="caution">
    <text evidence="1">The sequence shown here is derived from an EMBL/GenBank/DDBJ whole genome shotgun (WGS) entry which is preliminary data.</text>
</comment>